<keyword evidence="3" id="KW-1185">Reference proteome</keyword>
<sequence length="425" mass="48031">MTPASELFELVQSGLHIEYPSVFVECALHHLCSTCIPAFRELKTDYPTASDVDPFEHAVCMLSDHLPAFIRLFQWFQLVQVNTQSLYRLIAQNLPSSPQRSCFEVAVVGDLFTPDVYHTLKPYLYAYLLLELNAAEQETSEHNCFEDSLTTARLLVRLSTSVTDLIEQCRGVFAAEEFSLLFLLEDLVVPFAESVFLHKTRELMEGHYTVSFLEPLHDYVEHVMFKAWLPRVFRITSSCASCPWSSQLVYTTFYSVRRSELFSIMMDYPDSHPTVMDLKAYLMETRALQDLIDTLSKEVGSRLLQPGVHTDEVLLAYGCLVRGLREIDPSSVAQDIVCRPVASCLRERDDAVRCIVDRLIAPPQLSTIPDATTDTDTNVADVVAADQITGLQRELLLPTPLEVEPTDEMRDCDAHLVAHGKSRIS</sequence>
<dbReference type="WBParaSite" id="TTAC_0000342301-mRNA-1">
    <property type="protein sequence ID" value="TTAC_0000342301-mRNA-1"/>
    <property type="gene ID" value="TTAC_0000342301"/>
</dbReference>
<reference evidence="2 3" key="2">
    <citation type="submission" date="2018-11" db="EMBL/GenBank/DDBJ databases">
        <authorList>
            <consortium name="Pathogen Informatics"/>
        </authorList>
    </citation>
    <scope>NUCLEOTIDE SEQUENCE [LARGE SCALE GENOMIC DNA]</scope>
</reference>
<dbReference type="GO" id="GO:0070979">
    <property type="term" value="P:protein K11-linked ubiquitination"/>
    <property type="evidence" value="ECO:0007669"/>
    <property type="project" value="TreeGrafter"/>
</dbReference>
<gene>
    <name evidence="2" type="ORF">TTAC_LOCUS3408</name>
</gene>
<organism evidence="4">
    <name type="scientific">Hydatigena taeniaeformis</name>
    <name type="common">Feline tapeworm</name>
    <name type="synonym">Taenia taeniaeformis</name>
    <dbReference type="NCBI Taxonomy" id="6205"/>
    <lineage>
        <taxon>Eukaryota</taxon>
        <taxon>Metazoa</taxon>
        <taxon>Spiralia</taxon>
        <taxon>Lophotrochozoa</taxon>
        <taxon>Platyhelminthes</taxon>
        <taxon>Cestoda</taxon>
        <taxon>Eucestoda</taxon>
        <taxon>Cyclophyllidea</taxon>
        <taxon>Taeniidae</taxon>
        <taxon>Hydatigera</taxon>
    </lineage>
</organism>
<evidence type="ECO:0000313" key="2">
    <source>
        <dbReference type="EMBL" id="VDM22570.1"/>
    </source>
</evidence>
<evidence type="ECO:0000259" key="1">
    <source>
        <dbReference type="Pfam" id="PF25773"/>
    </source>
</evidence>
<dbReference type="OrthoDB" id="5581181at2759"/>
<dbReference type="Pfam" id="PF25773">
    <property type="entry name" value="TPR_ANAPC2"/>
    <property type="match status" value="1"/>
</dbReference>
<proteinExistence type="predicted"/>
<dbReference type="PANTHER" id="PTHR45957:SF1">
    <property type="entry name" value="ANAPHASE-PROMOTING COMPLEX SUBUNIT 2"/>
    <property type="match status" value="1"/>
</dbReference>
<dbReference type="STRING" id="6205.A0A0R3WRN3"/>
<protein>
    <submittedName>
        <fullName evidence="4">CUE domain-containing protein</fullName>
    </submittedName>
</protein>
<dbReference type="Proteomes" id="UP000274429">
    <property type="component" value="Unassembled WGS sequence"/>
</dbReference>
<dbReference type="InterPro" id="IPR044554">
    <property type="entry name" value="ANAPC2"/>
</dbReference>
<evidence type="ECO:0000313" key="3">
    <source>
        <dbReference type="Proteomes" id="UP000274429"/>
    </source>
</evidence>
<reference evidence="4" key="1">
    <citation type="submission" date="2017-02" db="UniProtKB">
        <authorList>
            <consortium name="WormBaseParasite"/>
        </authorList>
    </citation>
    <scope>IDENTIFICATION</scope>
</reference>
<dbReference type="AlphaFoldDB" id="A0A0R3WRN3"/>
<dbReference type="InterPro" id="IPR057975">
    <property type="entry name" value="TPR_ANAPC2"/>
</dbReference>
<feature type="domain" description="Anaphase-promoting complex subunit 2 TPR repeats" evidence="1">
    <location>
        <begin position="246"/>
        <end position="348"/>
    </location>
</feature>
<name>A0A0R3WRN3_HYDTA</name>
<accession>A0A0R3WRN3</accession>
<dbReference type="GO" id="GO:0005680">
    <property type="term" value="C:anaphase-promoting complex"/>
    <property type="evidence" value="ECO:0007669"/>
    <property type="project" value="TreeGrafter"/>
</dbReference>
<dbReference type="EMBL" id="UYWX01002387">
    <property type="protein sequence ID" value="VDM22570.1"/>
    <property type="molecule type" value="Genomic_DNA"/>
</dbReference>
<evidence type="ECO:0000313" key="4">
    <source>
        <dbReference type="WBParaSite" id="TTAC_0000342301-mRNA-1"/>
    </source>
</evidence>
<dbReference type="PANTHER" id="PTHR45957">
    <property type="entry name" value="ANAPHASE-PROMOTING COMPLEX SUBUNIT 2"/>
    <property type="match status" value="1"/>
</dbReference>
<dbReference type="GO" id="GO:0007091">
    <property type="term" value="P:metaphase/anaphase transition of mitotic cell cycle"/>
    <property type="evidence" value="ECO:0007669"/>
    <property type="project" value="TreeGrafter"/>
</dbReference>